<feature type="region of interest" description="Disordered" evidence="1">
    <location>
        <begin position="1"/>
        <end position="66"/>
    </location>
</feature>
<evidence type="ECO:0000313" key="2">
    <source>
        <dbReference type="EMBL" id="KAK1306841.1"/>
    </source>
</evidence>
<keyword evidence="3" id="KW-1185">Reference proteome</keyword>
<accession>A0AAV9E0W0</accession>
<evidence type="ECO:0000313" key="3">
    <source>
        <dbReference type="Proteomes" id="UP001180020"/>
    </source>
</evidence>
<sequence length="66" mass="7015">MASMKAEKPQGNPQAASGQPKIQQAKAGAAKPAVKKVEQKPREPKKVFFSSMGRKGLKGAGCQDNY</sequence>
<protein>
    <submittedName>
        <fullName evidence="2">Uncharacterized protein</fullName>
    </submittedName>
</protein>
<feature type="compositionally biased region" description="Basic and acidic residues" evidence="1">
    <location>
        <begin position="35"/>
        <end position="46"/>
    </location>
</feature>
<organism evidence="2 3">
    <name type="scientific">Acorus calamus</name>
    <name type="common">Sweet flag</name>
    <dbReference type="NCBI Taxonomy" id="4465"/>
    <lineage>
        <taxon>Eukaryota</taxon>
        <taxon>Viridiplantae</taxon>
        <taxon>Streptophyta</taxon>
        <taxon>Embryophyta</taxon>
        <taxon>Tracheophyta</taxon>
        <taxon>Spermatophyta</taxon>
        <taxon>Magnoliopsida</taxon>
        <taxon>Liliopsida</taxon>
        <taxon>Acoraceae</taxon>
        <taxon>Acorus</taxon>
    </lineage>
</organism>
<gene>
    <name evidence="2" type="ORF">QJS10_CPA10g01238</name>
</gene>
<name>A0AAV9E0W0_ACOCL</name>
<reference evidence="2" key="2">
    <citation type="submission" date="2023-06" db="EMBL/GenBank/DDBJ databases">
        <authorList>
            <person name="Ma L."/>
            <person name="Liu K.-W."/>
            <person name="Li Z."/>
            <person name="Hsiao Y.-Y."/>
            <person name="Qi Y."/>
            <person name="Fu T."/>
            <person name="Tang G."/>
            <person name="Zhang D."/>
            <person name="Sun W.-H."/>
            <person name="Liu D.-K."/>
            <person name="Li Y."/>
            <person name="Chen G.-Z."/>
            <person name="Liu X.-D."/>
            <person name="Liao X.-Y."/>
            <person name="Jiang Y.-T."/>
            <person name="Yu X."/>
            <person name="Hao Y."/>
            <person name="Huang J."/>
            <person name="Zhao X.-W."/>
            <person name="Ke S."/>
            <person name="Chen Y.-Y."/>
            <person name="Wu W.-L."/>
            <person name="Hsu J.-L."/>
            <person name="Lin Y.-F."/>
            <person name="Huang M.-D."/>
            <person name="Li C.-Y."/>
            <person name="Huang L."/>
            <person name="Wang Z.-W."/>
            <person name="Zhao X."/>
            <person name="Zhong W.-Y."/>
            <person name="Peng D.-H."/>
            <person name="Ahmad S."/>
            <person name="Lan S."/>
            <person name="Zhang J.-S."/>
            <person name="Tsai W.-C."/>
            <person name="Van De Peer Y."/>
            <person name="Liu Z.-J."/>
        </authorList>
    </citation>
    <scope>NUCLEOTIDE SEQUENCE</scope>
    <source>
        <strain evidence="2">CP</strain>
        <tissue evidence="2">Leaves</tissue>
    </source>
</reference>
<feature type="compositionally biased region" description="Low complexity" evidence="1">
    <location>
        <begin position="18"/>
        <end position="32"/>
    </location>
</feature>
<evidence type="ECO:0000256" key="1">
    <source>
        <dbReference type="SAM" id="MobiDB-lite"/>
    </source>
</evidence>
<comment type="caution">
    <text evidence="2">The sequence shown here is derived from an EMBL/GenBank/DDBJ whole genome shotgun (WGS) entry which is preliminary data.</text>
</comment>
<dbReference type="EMBL" id="JAUJYO010000010">
    <property type="protein sequence ID" value="KAK1306841.1"/>
    <property type="molecule type" value="Genomic_DNA"/>
</dbReference>
<dbReference type="AlphaFoldDB" id="A0AAV9E0W0"/>
<reference evidence="2" key="1">
    <citation type="journal article" date="2023" name="Nat. Commun.">
        <title>Diploid and tetraploid genomes of Acorus and the evolution of monocots.</title>
        <authorList>
            <person name="Ma L."/>
            <person name="Liu K.W."/>
            <person name="Li Z."/>
            <person name="Hsiao Y.Y."/>
            <person name="Qi Y."/>
            <person name="Fu T."/>
            <person name="Tang G.D."/>
            <person name="Zhang D."/>
            <person name="Sun W.H."/>
            <person name="Liu D.K."/>
            <person name="Li Y."/>
            <person name="Chen G.Z."/>
            <person name="Liu X.D."/>
            <person name="Liao X.Y."/>
            <person name="Jiang Y.T."/>
            <person name="Yu X."/>
            <person name="Hao Y."/>
            <person name="Huang J."/>
            <person name="Zhao X.W."/>
            <person name="Ke S."/>
            <person name="Chen Y.Y."/>
            <person name="Wu W.L."/>
            <person name="Hsu J.L."/>
            <person name="Lin Y.F."/>
            <person name="Huang M.D."/>
            <person name="Li C.Y."/>
            <person name="Huang L."/>
            <person name="Wang Z.W."/>
            <person name="Zhao X."/>
            <person name="Zhong W.Y."/>
            <person name="Peng D.H."/>
            <person name="Ahmad S."/>
            <person name="Lan S."/>
            <person name="Zhang J.S."/>
            <person name="Tsai W.C."/>
            <person name="Van de Peer Y."/>
            <person name="Liu Z.J."/>
        </authorList>
    </citation>
    <scope>NUCLEOTIDE SEQUENCE</scope>
    <source>
        <strain evidence="2">CP</strain>
    </source>
</reference>
<proteinExistence type="predicted"/>
<dbReference type="Proteomes" id="UP001180020">
    <property type="component" value="Unassembled WGS sequence"/>
</dbReference>